<dbReference type="Gene3D" id="3.40.228.10">
    <property type="entry name" value="Dimethylsulfoxide Reductase, domain 2"/>
    <property type="match status" value="1"/>
</dbReference>
<keyword evidence="10 12" id="KW-0520">NAD</keyword>
<comment type="cofactor">
    <cofactor evidence="1 12">
        <name>[4Fe-4S] cluster</name>
        <dbReference type="ChEBI" id="CHEBI:49883"/>
    </cofactor>
</comment>
<dbReference type="SUPFAM" id="SSF54862">
    <property type="entry name" value="4Fe-4S ferredoxins"/>
    <property type="match status" value="1"/>
</dbReference>
<keyword evidence="7 12" id="KW-1278">Translocase</keyword>
<evidence type="ECO:0000256" key="13">
    <source>
        <dbReference type="SAM" id="MobiDB-lite"/>
    </source>
</evidence>
<evidence type="ECO:0000256" key="6">
    <source>
        <dbReference type="ARBA" id="ARBA00022723"/>
    </source>
</evidence>
<dbReference type="SMART" id="SM00929">
    <property type="entry name" value="NADH-G_4Fe-4S_3"/>
    <property type="match status" value="1"/>
</dbReference>
<evidence type="ECO:0000256" key="7">
    <source>
        <dbReference type="ARBA" id="ARBA00022967"/>
    </source>
</evidence>
<dbReference type="PROSITE" id="PS51839">
    <property type="entry name" value="4FE4S_HC3"/>
    <property type="match status" value="1"/>
</dbReference>
<dbReference type="InterPro" id="IPR006657">
    <property type="entry name" value="MoPterin_dinucl-bd_dom"/>
</dbReference>
<dbReference type="Gene3D" id="2.20.25.90">
    <property type="entry name" value="ADC-like domains"/>
    <property type="match status" value="1"/>
</dbReference>
<comment type="caution">
    <text evidence="17">The sequence shown here is derived from an EMBL/GenBank/DDBJ whole genome shotgun (WGS) entry which is preliminary data.</text>
</comment>
<dbReference type="PROSITE" id="PS00642">
    <property type="entry name" value="COMPLEX1_75K_2"/>
    <property type="match status" value="1"/>
</dbReference>
<comment type="cofactor">
    <cofactor evidence="12">
        <name>[2Fe-2S] cluster</name>
        <dbReference type="ChEBI" id="CHEBI:190135"/>
    </cofactor>
    <text evidence="12">Binds 1 [2Fe-2S] cluster per subunit.</text>
</comment>
<keyword evidence="9 12" id="KW-0411">Iron-sulfur</keyword>
<evidence type="ECO:0000256" key="9">
    <source>
        <dbReference type="ARBA" id="ARBA00023014"/>
    </source>
</evidence>
<dbReference type="PANTHER" id="PTHR43105:SF12">
    <property type="entry name" value="NADH-QUINONE OXIDOREDUCTASE SUBUNIT G"/>
    <property type="match status" value="1"/>
</dbReference>
<dbReference type="PROSITE" id="PS00641">
    <property type="entry name" value="COMPLEX1_75K_1"/>
    <property type="match status" value="1"/>
</dbReference>
<feature type="domain" description="2Fe-2S ferredoxin-type" evidence="14">
    <location>
        <begin position="8"/>
        <end position="86"/>
    </location>
</feature>
<evidence type="ECO:0000313" key="17">
    <source>
        <dbReference type="EMBL" id="MBY6368041.1"/>
    </source>
</evidence>
<dbReference type="Gene3D" id="3.10.20.740">
    <property type="match status" value="1"/>
</dbReference>
<keyword evidence="17" id="KW-0560">Oxidoreductase</keyword>
<dbReference type="SUPFAM" id="SSF53706">
    <property type="entry name" value="Formate dehydrogenase/DMSO reductase, domains 1-3"/>
    <property type="match status" value="1"/>
</dbReference>
<dbReference type="SUPFAM" id="SSF50692">
    <property type="entry name" value="ADC-like"/>
    <property type="match status" value="1"/>
</dbReference>
<dbReference type="Pfam" id="PF22117">
    <property type="entry name" value="Fer4_Nqo3"/>
    <property type="match status" value="1"/>
</dbReference>
<dbReference type="EMBL" id="JABUBU010000017">
    <property type="protein sequence ID" value="MBY6368041.1"/>
    <property type="molecule type" value="Genomic_DNA"/>
</dbReference>
<dbReference type="InterPro" id="IPR036010">
    <property type="entry name" value="2Fe-2S_ferredoxin-like_sf"/>
</dbReference>
<dbReference type="InterPro" id="IPR010228">
    <property type="entry name" value="NADH_UbQ_OxRdtase_Gsu"/>
</dbReference>
<name>A0ABS7P6J1_9NOCA</name>
<evidence type="ECO:0000259" key="15">
    <source>
        <dbReference type="PROSITE" id="PS51669"/>
    </source>
</evidence>
<sequence length="791" mass="83013">MTAAPETRTVDLTIDGVPISVPAGTLVIRAAEMLGITVPRFCDHPLLDPVGACRQCLVDVEGQRKPLASCTTTVSDGMVVRTQRSSEVAEKAQRGVMELLLINHPLDCPICDKGGECPLQNQAMSTGRTESRFTETKRTYPKPVPLSTEVLLDRERCVLCARCTRFSEQVAGDPFIDLLERGALQQVGIYGAEPFRSYFSGNTVQICPVGALTNTAYRFRARPFDLVSTPSACEHCASGCAQRTDHRRGTVLRRLAGDDPEVNEEWNCDKGRWAFAYLTEPDRLTTPQVRGPDGELVPASWPEALAVAARGLAGARGDAGVLVGGRSTVEDAYAYAKFARVALGTNDVDFRMRDVSDEESEFLAARVAGRGLGVTYADLAAAPVVLLLALEPEEESPMIFLRLRKAVRTGRTRVVTVASHRSDGARKLSADVVRAVPGAEADALRSLPDDVRTLLSTPGAVILVGERAAARPGLPTAAAETADATGAAVAWVPRRAGDRGALDAGALPTLLPGGRRVDDDDARRAVAAAWGVADLPSTPGRDTAAMAGASYSALVLAGVDAADAPDPDALRGAVDRAGFVVALNIRRSELTDRADVVFPVAPVTGKAGTFVDWEGRRRAFPAALPVASVLPDGRVLDALAAAMGHALGTSDPASTLAELDRLGSDPTDGPTVAPVSPPRPAVAAVAAGTAVLDGWRMLLDDGRLQDGEDALAGTARTPVVRMSEATAAEVGVGDGDPVTLSTDRGAVTFPLEITDMPDRVAWAPLHTPGASLRSRLGVGPGATVRVTGGDR</sequence>
<evidence type="ECO:0000256" key="11">
    <source>
        <dbReference type="ARBA" id="ARBA00047712"/>
    </source>
</evidence>
<dbReference type="PANTHER" id="PTHR43105">
    <property type="entry name" value="RESPIRATORY NITRATE REDUCTASE"/>
    <property type="match status" value="1"/>
</dbReference>
<protein>
    <recommendedName>
        <fullName evidence="12">NADH-quinone oxidoreductase</fullName>
        <ecNumber evidence="12">7.1.1.-</ecNumber>
    </recommendedName>
</protein>
<dbReference type="RefSeq" id="WP_222685411.1">
    <property type="nucleotide sequence ID" value="NZ_JABUBT010000009.1"/>
</dbReference>
<keyword evidence="3 12" id="KW-0004">4Fe-4S</keyword>
<dbReference type="SMART" id="SM00926">
    <property type="entry name" value="Molybdop_Fe4S4"/>
    <property type="match status" value="1"/>
</dbReference>
<evidence type="ECO:0000256" key="1">
    <source>
        <dbReference type="ARBA" id="ARBA00001966"/>
    </source>
</evidence>
<proteinExistence type="inferred from homology"/>
<dbReference type="NCBIfam" id="NF005895">
    <property type="entry name" value="PRK07860.1"/>
    <property type="match status" value="1"/>
</dbReference>
<keyword evidence="18" id="KW-1185">Reference proteome</keyword>
<evidence type="ECO:0000313" key="18">
    <source>
        <dbReference type="Proteomes" id="UP000825228"/>
    </source>
</evidence>
<dbReference type="NCBIfam" id="TIGR01973">
    <property type="entry name" value="NuoG"/>
    <property type="match status" value="1"/>
</dbReference>
<dbReference type="InterPro" id="IPR001041">
    <property type="entry name" value="2Fe-2S_ferredoxin-type"/>
</dbReference>
<comment type="function">
    <text evidence="12">NDH-1 shuttles electrons from NADH, via FMN and iron-sulfur (Fe-S) centers, to quinones in the respiratory chain. Couples the redox reaction to proton translocation (for every two electrons transferred, four hydrogen ions are translocated across the cytoplasmic membrane), and thus conserves the redox energy in a proton gradient.</text>
</comment>
<dbReference type="Pfam" id="PF01568">
    <property type="entry name" value="Molydop_binding"/>
    <property type="match status" value="1"/>
</dbReference>
<evidence type="ECO:0000256" key="3">
    <source>
        <dbReference type="ARBA" id="ARBA00022485"/>
    </source>
</evidence>
<dbReference type="SUPFAM" id="SSF54292">
    <property type="entry name" value="2Fe-2S ferredoxin-like"/>
    <property type="match status" value="1"/>
</dbReference>
<feature type="domain" description="4Fe-4S Mo/W bis-MGD-type" evidence="15">
    <location>
        <begin position="226"/>
        <end position="282"/>
    </location>
</feature>
<keyword evidence="4 12" id="KW-0001">2Fe-2S</keyword>
<feature type="region of interest" description="Disordered" evidence="13">
    <location>
        <begin position="659"/>
        <end position="678"/>
    </location>
</feature>
<dbReference type="EC" id="7.1.1.-" evidence="12"/>
<dbReference type="Pfam" id="PF00384">
    <property type="entry name" value="Molybdopterin"/>
    <property type="match status" value="1"/>
</dbReference>
<evidence type="ECO:0000256" key="4">
    <source>
        <dbReference type="ARBA" id="ARBA00022714"/>
    </source>
</evidence>
<reference evidence="17 18" key="1">
    <citation type="submission" date="2020-06" db="EMBL/GenBank/DDBJ databases">
        <title>Taxonomy, biology and ecology of Rhodococcus bacteria occurring in California pistachio and other woody hosts as revealed by genome sequence analyses.</title>
        <authorList>
            <person name="Gai Y."/>
            <person name="Riely B."/>
        </authorList>
    </citation>
    <scope>NUCLEOTIDE SEQUENCE [LARGE SCALE GENOMIC DNA]</scope>
    <source>
        <strain evidence="17 18">BP-281</strain>
    </source>
</reference>
<dbReference type="InterPro" id="IPR009010">
    <property type="entry name" value="Asp_de-COase-like_dom_sf"/>
</dbReference>
<evidence type="ECO:0000256" key="5">
    <source>
        <dbReference type="ARBA" id="ARBA00022719"/>
    </source>
</evidence>
<dbReference type="InterPro" id="IPR050123">
    <property type="entry name" value="Prok_molybdopt-oxidoreductase"/>
</dbReference>
<accession>A0ABS7P6J1</accession>
<dbReference type="PROSITE" id="PS51085">
    <property type="entry name" value="2FE2S_FER_2"/>
    <property type="match status" value="1"/>
</dbReference>
<dbReference type="GO" id="GO:0016491">
    <property type="term" value="F:oxidoreductase activity"/>
    <property type="evidence" value="ECO:0007669"/>
    <property type="project" value="UniProtKB-KW"/>
</dbReference>
<dbReference type="InterPro" id="IPR000283">
    <property type="entry name" value="NADH_UbQ_OxRdtase_75kDa_su_CS"/>
</dbReference>
<dbReference type="InterPro" id="IPR019574">
    <property type="entry name" value="NADH_UbQ_OxRdtase_Gsu_4Fe4S-bd"/>
</dbReference>
<dbReference type="InterPro" id="IPR006656">
    <property type="entry name" value="Mopterin_OxRdtase"/>
</dbReference>
<dbReference type="PROSITE" id="PS51669">
    <property type="entry name" value="4FE4S_MOW_BIS_MGD"/>
    <property type="match status" value="1"/>
</dbReference>
<dbReference type="PROSITE" id="PS00643">
    <property type="entry name" value="COMPLEX1_75K_3"/>
    <property type="match status" value="1"/>
</dbReference>
<dbReference type="Pfam" id="PF10588">
    <property type="entry name" value="NADH-G_4Fe-4S_3"/>
    <property type="match status" value="1"/>
</dbReference>
<comment type="catalytic activity">
    <reaction evidence="11 12">
        <text>a quinone + NADH + 5 H(+)(in) = a quinol + NAD(+) + 4 H(+)(out)</text>
        <dbReference type="Rhea" id="RHEA:57888"/>
        <dbReference type="ChEBI" id="CHEBI:15378"/>
        <dbReference type="ChEBI" id="CHEBI:24646"/>
        <dbReference type="ChEBI" id="CHEBI:57540"/>
        <dbReference type="ChEBI" id="CHEBI:57945"/>
        <dbReference type="ChEBI" id="CHEBI:132124"/>
    </reaction>
</comment>
<keyword evidence="6 12" id="KW-0479">Metal-binding</keyword>
<comment type="similarity">
    <text evidence="2 12">Belongs to the complex I 75 kDa subunit family.</text>
</comment>
<dbReference type="Gene3D" id="3.30.70.20">
    <property type="match status" value="1"/>
</dbReference>
<keyword evidence="5 12" id="KW-0874">Quinone</keyword>
<dbReference type="Pfam" id="PF13510">
    <property type="entry name" value="Fer2_4"/>
    <property type="match status" value="1"/>
</dbReference>
<evidence type="ECO:0000256" key="2">
    <source>
        <dbReference type="ARBA" id="ARBA00005404"/>
    </source>
</evidence>
<gene>
    <name evidence="17" type="ORF">HQ603_14900</name>
</gene>
<dbReference type="InterPro" id="IPR006963">
    <property type="entry name" value="Mopterin_OxRdtase_4Fe-4S_dom"/>
</dbReference>
<evidence type="ECO:0000256" key="10">
    <source>
        <dbReference type="ARBA" id="ARBA00023027"/>
    </source>
</evidence>
<dbReference type="CDD" id="cd00207">
    <property type="entry name" value="fer2"/>
    <property type="match status" value="1"/>
</dbReference>
<dbReference type="Gene3D" id="2.40.40.20">
    <property type="match status" value="1"/>
</dbReference>
<dbReference type="Gene3D" id="3.40.50.740">
    <property type="match status" value="2"/>
</dbReference>
<dbReference type="InterPro" id="IPR054351">
    <property type="entry name" value="NADH_UbQ_OxRdtase_ferredoxin"/>
</dbReference>
<evidence type="ECO:0000256" key="12">
    <source>
        <dbReference type="RuleBase" id="RU003525"/>
    </source>
</evidence>
<keyword evidence="8 12" id="KW-0408">Iron</keyword>
<evidence type="ECO:0000256" key="8">
    <source>
        <dbReference type="ARBA" id="ARBA00023004"/>
    </source>
</evidence>
<evidence type="ECO:0000259" key="16">
    <source>
        <dbReference type="PROSITE" id="PS51839"/>
    </source>
</evidence>
<organism evidence="17 18">
    <name type="scientific">Rhodococcoides corynebacterioides</name>
    <dbReference type="NCBI Taxonomy" id="53972"/>
    <lineage>
        <taxon>Bacteria</taxon>
        <taxon>Bacillati</taxon>
        <taxon>Actinomycetota</taxon>
        <taxon>Actinomycetes</taxon>
        <taxon>Mycobacteriales</taxon>
        <taxon>Nocardiaceae</taxon>
        <taxon>Rhodococcoides</taxon>
    </lineage>
</organism>
<feature type="domain" description="4Fe-4S His(Cys)3-ligated-type" evidence="16">
    <location>
        <begin position="88"/>
        <end position="127"/>
    </location>
</feature>
<dbReference type="Proteomes" id="UP000825228">
    <property type="component" value="Unassembled WGS sequence"/>
</dbReference>
<evidence type="ECO:0000259" key="14">
    <source>
        <dbReference type="PROSITE" id="PS51085"/>
    </source>
</evidence>